<evidence type="ECO:0000256" key="3">
    <source>
        <dbReference type="ARBA" id="ARBA00007653"/>
    </source>
</evidence>
<dbReference type="GO" id="GO:0005829">
    <property type="term" value="C:cytosol"/>
    <property type="evidence" value="ECO:0007669"/>
    <property type="project" value="TreeGrafter"/>
</dbReference>
<accession>A0A2T6AMJ5</accession>
<dbReference type="PROSITE" id="PS01280">
    <property type="entry name" value="GIDA_1"/>
    <property type="match status" value="1"/>
</dbReference>
<comment type="subcellular location">
    <subcellularLocation>
        <location evidence="12">Cytoplasm</location>
    </subcellularLocation>
</comment>
<evidence type="ECO:0000256" key="8">
    <source>
        <dbReference type="ARBA" id="ARBA00022827"/>
    </source>
</evidence>
<dbReference type="SUPFAM" id="SSF51905">
    <property type="entry name" value="FAD/NAD(P)-binding domain"/>
    <property type="match status" value="1"/>
</dbReference>
<feature type="binding site" evidence="12">
    <location>
        <begin position="12"/>
        <end position="17"/>
    </location>
    <ligand>
        <name>FAD</name>
        <dbReference type="ChEBI" id="CHEBI:57692"/>
    </ligand>
</feature>
<evidence type="ECO:0000256" key="7">
    <source>
        <dbReference type="ARBA" id="ARBA00022694"/>
    </source>
</evidence>
<dbReference type="InterPro" id="IPR004416">
    <property type="entry name" value="MnmG"/>
</dbReference>
<keyword evidence="6 12" id="KW-0285">Flavoprotein</keyword>
<comment type="subunit">
    <text evidence="10 12">Homodimer. Heterotetramer of two MnmE and two MnmG subunits.</text>
</comment>
<evidence type="ECO:0000313" key="15">
    <source>
        <dbReference type="Proteomes" id="UP000244174"/>
    </source>
</evidence>
<evidence type="ECO:0000256" key="5">
    <source>
        <dbReference type="ARBA" id="ARBA00022490"/>
    </source>
</evidence>
<dbReference type="Pfam" id="PF21680">
    <property type="entry name" value="GIDA_C_1st"/>
    <property type="match status" value="1"/>
</dbReference>
<keyword evidence="8 12" id="KW-0274">FAD</keyword>
<organism evidence="14 15">
    <name type="scientific">Christiangramia gaetbulicola</name>
    <dbReference type="NCBI Taxonomy" id="703340"/>
    <lineage>
        <taxon>Bacteria</taxon>
        <taxon>Pseudomonadati</taxon>
        <taxon>Bacteroidota</taxon>
        <taxon>Flavobacteriia</taxon>
        <taxon>Flavobacteriales</taxon>
        <taxon>Flavobacteriaceae</taxon>
        <taxon>Christiangramia</taxon>
    </lineage>
</organism>
<sequence>MFDKQYDVIVVGAGHAGSEAAAAAANMGSKTLLITMNLQNIAQMSCNPAMGGIAKGQIVREIDAMGGYSGIISDTSAIQFKMLNKSKGPAMWSPRVQSDRMRFAEDWRIKLEQTPNLDFYQEMVAGLIIKNEKVVGVRTSLGLEIMAKSVVCTNGTFLNGLIHIGDKQFGGGRAGERAATGITKDLIDVGFEAGRMKTGTPPRVDGRSLDYSKMVEQPGDDIPGKFSFSDETKPLTKQRSCHMTYTSNEVHEILKEGFDRSPMFNGRIKSIGPRYCPSIEDKINRFADKDRHQLFVEPEGWNTVEVYVNGFSTSLPEDVQFKALRSVEGFENVKFFRPGYAIEYDYFPPTQLKHTLETKLVEGLYFAGQINGTTGYEEAACQGMMAGINAALKVQERDEFILKRNEAYIGVLIDDLITKGTEEPYRMFTSRAEYRTLLRQDNADFRLTEKSYNLGLASEERMRKMEQKKEKSFKFVQFLKDLSVVPEEANPVLEKRKSSPMKQSDKVFKVFSRPQITMEDVKNFSGVEEFISENDLDEEMIEQTEIQVKYSGYIQKEKNNADKLNRLEDIRIPNNFDYSRIKSMSYEAREKLKKVQPTTISQASRISGVSPNDISVLLVYMGR</sequence>
<proteinExistence type="inferred from homology"/>
<dbReference type="AlphaFoldDB" id="A0A2T6AMJ5"/>
<comment type="similarity">
    <text evidence="3 12">Belongs to the MnmG family.</text>
</comment>
<evidence type="ECO:0000256" key="11">
    <source>
        <dbReference type="ARBA" id="ARBA00031800"/>
    </source>
</evidence>
<dbReference type="Gene3D" id="3.50.50.60">
    <property type="entry name" value="FAD/NAD(P)-binding domain"/>
    <property type="match status" value="2"/>
</dbReference>
<dbReference type="InterPro" id="IPR002218">
    <property type="entry name" value="MnmG-rel"/>
</dbReference>
<protein>
    <recommendedName>
        <fullName evidence="4 12">tRNA uridine 5-carboxymethylaminomethyl modification enzyme MnmG</fullName>
    </recommendedName>
    <alternativeName>
        <fullName evidence="11 12">Glucose-inhibited division protein A</fullName>
    </alternativeName>
</protein>
<evidence type="ECO:0000256" key="12">
    <source>
        <dbReference type="HAMAP-Rule" id="MF_00129"/>
    </source>
</evidence>
<dbReference type="Pfam" id="PF13932">
    <property type="entry name" value="SAM_GIDA_C"/>
    <property type="match status" value="1"/>
</dbReference>
<dbReference type="SMART" id="SM01228">
    <property type="entry name" value="GIDA_assoc_3"/>
    <property type="match status" value="1"/>
</dbReference>
<dbReference type="InterPro" id="IPR020595">
    <property type="entry name" value="MnmG-rel_CS"/>
</dbReference>
<comment type="cofactor">
    <cofactor evidence="1 12">
        <name>FAD</name>
        <dbReference type="ChEBI" id="CHEBI:57692"/>
    </cofactor>
</comment>
<dbReference type="Proteomes" id="UP000244174">
    <property type="component" value="Unassembled WGS sequence"/>
</dbReference>
<dbReference type="FunFam" id="1.10.150.570:FF:000001">
    <property type="entry name" value="tRNA uridine 5-carboxymethylaminomethyl modification enzyme MnmG"/>
    <property type="match status" value="1"/>
</dbReference>
<feature type="domain" description="tRNA uridine 5-carboxymethylaminomethyl modification enzyme C-terminal subdomain" evidence="13">
    <location>
        <begin position="548"/>
        <end position="619"/>
    </location>
</feature>
<dbReference type="InterPro" id="IPR040131">
    <property type="entry name" value="MnmG_N"/>
</dbReference>
<comment type="caution">
    <text evidence="12">Lacks conserved residue(s) required for the propagation of feature annotation.</text>
</comment>
<evidence type="ECO:0000256" key="1">
    <source>
        <dbReference type="ARBA" id="ARBA00001974"/>
    </source>
</evidence>
<evidence type="ECO:0000256" key="9">
    <source>
        <dbReference type="ARBA" id="ARBA00023027"/>
    </source>
</evidence>
<keyword evidence="7 12" id="KW-0819">tRNA processing</keyword>
<comment type="caution">
    <text evidence="14">The sequence shown here is derived from an EMBL/GenBank/DDBJ whole genome shotgun (WGS) entry which is preliminary data.</text>
</comment>
<dbReference type="PROSITE" id="PS01281">
    <property type="entry name" value="GIDA_2"/>
    <property type="match status" value="1"/>
</dbReference>
<dbReference type="Gene3D" id="1.10.10.1800">
    <property type="entry name" value="tRNA uridine 5-carboxymethylaminomethyl modification enzyme MnmG/GidA"/>
    <property type="match status" value="1"/>
</dbReference>
<dbReference type="GO" id="GO:0050660">
    <property type="term" value="F:flavin adenine dinucleotide binding"/>
    <property type="evidence" value="ECO:0007669"/>
    <property type="project" value="UniProtKB-UniRule"/>
</dbReference>
<evidence type="ECO:0000256" key="6">
    <source>
        <dbReference type="ARBA" id="ARBA00022630"/>
    </source>
</evidence>
<dbReference type="NCBIfam" id="TIGR00136">
    <property type="entry name" value="mnmG_gidA"/>
    <property type="match status" value="1"/>
</dbReference>
<dbReference type="GO" id="GO:0002098">
    <property type="term" value="P:tRNA wobble uridine modification"/>
    <property type="evidence" value="ECO:0007669"/>
    <property type="project" value="InterPro"/>
</dbReference>
<keyword evidence="15" id="KW-1185">Reference proteome</keyword>
<keyword evidence="9 12" id="KW-0520">NAD</keyword>
<keyword evidence="5 12" id="KW-0963">Cytoplasm</keyword>
<feature type="binding site" evidence="12">
    <location>
        <begin position="272"/>
        <end position="286"/>
    </location>
    <ligand>
        <name>NAD(+)</name>
        <dbReference type="ChEBI" id="CHEBI:57540"/>
    </ligand>
</feature>
<dbReference type="Pfam" id="PF01134">
    <property type="entry name" value="GIDA"/>
    <property type="match status" value="1"/>
</dbReference>
<dbReference type="EMBL" id="QBKQ01000001">
    <property type="protein sequence ID" value="PTX45042.1"/>
    <property type="molecule type" value="Genomic_DNA"/>
</dbReference>
<dbReference type="OrthoDB" id="9815560at2"/>
<evidence type="ECO:0000256" key="10">
    <source>
        <dbReference type="ARBA" id="ARBA00025948"/>
    </source>
</evidence>
<dbReference type="InterPro" id="IPR047001">
    <property type="entry name" value="MnmG_C_subdom"/>
</dbReference>
<evidence type="ECO:0000259" key="13">
    <source>
        <dbReference type="SMART" id="SM01228"/>
    </source>
</evidence>
<dbReference type="RefSeq" id="WP_108170939.1">
    <property type="nucleotide sequence ID" value="NZ_QBKQ01000001.1"/>
</dbReference>
<gene>
    <name evidence="12" type="primary">mnmG</name>
    <name evidence="12" type="synonym">gidA</name>
    <name evidence="14" type="ORF">C8P64_1032</name>
</gene>
<dbReference type="PANTHER" id="PTHR11806">
    <property type="entry name" value="GLUCOSE INHIBITED DIVISION PROTEIN A"/>
    <property type="match status" value="1"/>
</dbReference>
<dbReference type="Gene3D" id="1.10.150.570">
    <property type="entry name" value="GidA associated domain, C-terminal subdomain"/>
    <property type="match status" value="1"/>
</dbReference>
<name>A0A2T6AMJ5_9FLAO</name>
<dbReference type="InterPro" id="IPR036188">
    <property type="entry name" value="FAD/NAD-bd_sf"/>
</dbReference>
<dbReference type="HAMAP" id="MF_00129">
    <property type="entry name" value="MnmG_GidA"/>
    <property type="match status" value="1"/>
</dbReference>
<evidence type="ECO:0000256" key="4">
    <source>
        <dbReference type="ARBA" id="ARBA00020461"/>
    </source>
</evidence>
<dbReference type="PANTHER" id="PTHR11806:SF0">
    <property type="entry name" value="PROTEIN MTO1 HOMOLOG, MITOCHONDRIAL"/>
    <property type="match status" value="1"/>
</dbReference>
<dbReference type="InterPro" id="IPR044920">
    <property type="entry name" value="MnmG_C_subdom_sf"/>
</dbReference>
<dbReference type="InterPro" id="IPR026904">
    <property type="entry name" value="MnmG_C"/>
</dbReference>
<dbReference type="FunFam" id="3.50.50.60:FF:000002">
    <property type="entry name" value="tRNA uridine 5-carboxymethylaminomethyl modification enzyme MnmG"/>
    <property type="match status" value="1"/>
</dbReference>
<evidence type="ECO:0000256" key="2">
    <source>
        <dbReference type="ARBA" id="ARBA00003717"/>
    </source>
</evidence>
<dbReference type="GO" id="GO:0030488">
    <property type="term" value="P:tRNA methylation"/>
    <property type="evidence" value="ECO:0007669"/>
    <property type="project" value="TreeGrafter"/>
</dbReference>
<reference evidence="14 15" key="1">
    <citation type="submission" date="2018-04" db="EMBL/GenBank/DDBJ databases">
        <title>Genomic Encyclopedia of Archaeal and Bacterial Type Strains, Phase II (KMG-II): from individual species to whole genera.</title>
        <authorList>
            <person name="Goeker M."/>
        </authorList>
    </citation>
    <scope>NUCLEOTIDE SEQUENCE [LARGE SCALE GENOMIC DNA]</scope>
    <source>
        <strain evidence="14 15">DSM 23082</strain>
    </source>
</reference>
<dbReference type="InterPro" id="IPR049312">
    <property type="entry name" value="GIDA_C_N"/>
</dbReference>
<comment type="function">
    <text evidence="2 12">NAD-binding protein involved in the addition of a carboxymethylaminomethyl (cmnm) group at the wobble position (U34) of certain tRNAs, forming tRNA-cmnm(5)s(2)U34.</text>
</comment>
<evidence type="ECO:0000313" key="14">
    <source>
        <dbReference type="EMBL" id="PTX45042.1"/>
    </source>
</evidence>
<dbReference type="FunFam" id="1.10.10.1800:FF:000003">
    <property type="entry name" value="tRNA uridine 5-carboxymethylaminomethyl modification enzyme MnmG"/>
    <property type="match status" value="1"/>
</dbReference>